<sequence>MVDNGQVVRRPGLAPIRRTQGDGHDWDGAVWVGQIDADQIDTTTTELLDGAGFRSARLLVWREGRPLGFVQLAVEDGAVDGSVLRELAHALPEPPALPQPVSRPGVSVVICTRDRPEHLGRLLASLATLDYPEFEVIVVDNNPASGLTPPVVDDFPTLSVRVVDAVGQGLSIARNVGVRTAGHDLIAFTDDDVVIDPNWLSRLVIGFERDDAVACVCGMVPSAEVMTPSQAYFDSRVGWAQRWEPALFGMTEHAVDDGLFPLRVSEFGTGANFAVRKDTVIGLGGFDEALGAGSAAGGGEDIDIFVRVLLAGRLLAREPSAIVWHSHRETVAELEKQMYNYGVGLSAVICKMLVHPRTAVLVAKRLVGGVRHLGATTEVVHGPAVAAEPALTELRRRELAGVMRGPWELLKGRLAGRVGSPLKVTPGLRGVLDFRRGQMWGDEGNTILAGRLATASVWLGLIGCLAAPTVLPALLQVTAVTAFVLSGPGSLLMSFGQLPLYARLSLIPVLGLAVCIIATTGLLMAGFWHPSIVLALLGSATMIGGLGRGVFLASTVERT</sequence>
<dbReference type="GO" id="GO:0016740">
    <property type="term" value="F:transferase activity"/>
    <property type="evidence" value="ECO:0007669"/>
    <property type="project" value="UniProtKB-KW"/>
</dbReference>
<dbReference type="KEGG" id="gji:H1R19_13845"/>
<dbReference type="InterPro" id="IPR001173">
    <property type="entry name" value="Glyco_trans_2-like"/>
</dbReference>
<protein>
    <submittedName>
        <fullName evidence="4">Glycosyltransferase</fullName>
    </submittedName>
</protein>
<feature type="region of interest" description="Disordered" evidence="1">
    <location>
        <begin position="1"/>
        <end position="21"/>
    </location>
</feature>
<keyword evidence="2" id="KW-1133">Transmembrane helix</keyword>
<feature type="transmembrane region" description="Helical" evidence="2">
    <location>
        <begin position="532"/>
        <end position="553"/>
    </location>
</feature>
<dbReference type="PANTHER" id="PTHR43685:SF2">
    <property type="entry name" value="GLYCOSYLTRANSFERASE 2-LIKE DOMAIN-CONTAINING PROTEIN"/>
    <property type="match status" value="1"/>
</dbReference>
<dbReference type="SUPFAM" id="SSF53448">
    <property type="entry name" value="Nucleotide-diphospho-sugar transferases"/>
    <property type="match status" value="1"/>
</dbReference>
<organism evidence="4 5">
    <name type="scientific">Gordonia jinghuaiqii</name>
    <dbReference type="NCBI Taxonomy" id="2758710"/>
    <lineage>
        <taxon>Bacteria</taxon>
        <taxon>Bacillati</taxon>
        <taxon>Actinomycetota</taxon>
        <taxon>Actinomycetes</taxon>
        <taxon>Mycobacteriales</taxon>
        <taxon>Gordoniaceae</taxon>
        <taxon>Gordonia</taxon>
    </lineage>
</organism>
<keyword evidence="5" id="KW-1185">Reference proteome</keyword>
<evidence type="ECO:0000313" key="5">
    <source>
        <dbReference type="Proteomes" id="UP000515663"/>
    </source>
</evidence>
<evidence type="ECO:0000256" key="1">
    <source>
        <dbReference type="SAM" id="MobiDB-lite"/>
    </source>
</evidence>
<feature type="transmembrane region" description="Helical" evidence="2">
    <location>
        <begin position="506"/>
        <end position="526"/>
    </location>
</feature>
<feature type="transmembrane region" description="Helical" evidence="2">
    <location>
        <begin position="457"/>
        <end position="485"/>
    </location>
</feature>
<name>A0A7D7QY23_9ACTN</name>
<accession>A0A7D7QY23</accession>
<dbReference type="RefSeq" id="WP_219849329.1">
    <property type="nucleotide sequence ID" value="NZ_CP059491.1"/>
</dbReference>
<dbReference type="Proteomes" id="UP000515663">
    <property type="component" value="Chromosome"/>
</dbReference>
<dbReference type="PANTHER" id="PTHR43685">
    <property type="entry name" value="GLYCOSYLTRANSFERASE"/>
    <property type="match status" value="1"/>
</dbReference>
<feature type="domain" description="Glycosyltransferase 2-like" evidence="3">
    <location>
        <begin position="107"/>
        <end position="226"/>
    </location>
</feature>
<keyword evidence="4" id="KW-0808">Transferase</keyword>
<dbReference type="InterPro" id="IPR029044">
    <property type="entry name" value="Nucleotide-diphossugar_trans"/>
</dbReference>
<proteinExistence type="predicted"/>
<keyword evidence="2" id="KW-0472">Membrane</keyword>
<evidence type="ECO:0000259" key="3">
    <source>
        <dbReference type="Pfam" id="PF00535"/>
    </source>
</evidence>
<dbReference type="AlphaFoldDB" id="A0A7D7QY23"/>
<dbReference type="Pfam" id="PF00535">
    <property type="entry name" value="Glycos_transf_2"/>
    <property type="match status" value="1"/>
</dbReference>
<evidence type="ECO:0000256" key="2">
    <source>
        <dbReference type="SAM" id="Phobius"/>
    </source>
</evidence>
<dbReference type="Gene3D" id="3.90.550.10">
    <property type="entry name" value="Spore Coat Polysaccharide Biosynthesis Protein SpsA, Chain A"/>
    <property type="match status" value="1"/>
</dbReference>
<evidence type="ECO:0000313" key="4">
    <source>
        <dbReference type="EMBL" id="QMT00031.1"/>
    </source>
</evidence>
<dbReference type="InterPro" id="IPR050834">
    <property type="entry name" value="Glycosyltransf_2"/>
</dbReference>
<reference evidence="5" key="1">
    <citation type="submission" date="2020-07" db="EMBL/GenBank/DDBJ databases">
        <title>novel species isolated from the respiratory tract of Marmot.</title>
        <authorList>
            <person name="Zhang G."/>
        </authorList>
    </citation>
    <scope>NUCLEOTIDE SEQUENCE [LARGE SCALE GENOMIC DNA]</scope>
    <source>
        <strain evidence="5">686</strain>
    </source>
</reference>
<gene>
    <name evidence="4" type="ORF">H1R19_13845</name>
</gene>
<dbReference type="EMBL" id="CP059491">
    <property type="protein sequence ID" value="QMT00031.1"/>
    <property type="molecule type" value="Genomic_DNA"/>
</dbReference>
<keyword evidence="2" id="KW-0812">Transmembrane</keyword>